<keyword evidence="3 5" id="KW-0479">Metal-binding</keyword>
<feature type="domain" description="PIN" evidence="6">
    <location>
        <begin position="7"/>
        <end position="116"/>
    </location>
</feature>
<name>H1SI98_9BURK</name>
<evidence type="ECO:0000259" key="6">
    <source>
        <dbReference type="Pfam" id="PF01850"/>
    </source>
</evidence>
<feature type="binding site" evidence="5">
    <location>
        <position position="9"/>
    </location>
    <ligand>
        <name>Mg(2+)</name>
        <dbReference type="ChEBI" id="CHEBI:18420"/>
    </ligand>
</feature>
<evidence type="ECO:0000256" key="1">
    <source>
        <dbReference type="ARBA" id="ARBA00022649"/>
    </source>
</evidence>
<dbReference type="AlphaFoldDB" id="H1SI98"/>
<comment type="similarity">
    <text evidence="5">Belongs to the PINc/VapC protein family.</text>
</comment>
<dbReference type="EC" id="3.1.-.-" evidence="5"/>
<dbReference type="OrthoDB" id="9792015at2"/>
<comment type="function">
    <text evidence="5">Toxic component of a toxin-antitoxin (TA) system. An RNase.</text>
</comment>
<dbReference type="CDD" id="cd18692">
    <property type="entry name" value="PIN_VapC-like"/>
    <property type="match status" value="1"/>
</dbReference>
<accession>H1SI98</accession>
<reference evidence="7 8" key="1">
    <citation type="journal article" date="2012" name="J. Bacteriol.">
        <title>De Novo Genome Project of Cupriavidus basilensis OR16.</title>
        <authorList>
            <person name="Cserhati M."/>
            <person name="Kriszt B."/>
            <person name="Szoboszlay S."/>
            <person name="Toth A."/>
            <person name="Szabo I."/>
            <person name="Tancsics A."/>
            <person name="Nagy I."/>
            <person name="Horvath B."/>
            <person name="Nagy I."/>
            <person name="Kukolya J."/>
        </authorList>
    </citation>
    <scope>NUCLEOTIDE SEQUENCE [LARGE SCALE GENOMIC DNA]</scope>
    <source>
        <strain evidence="7 8">OR16</strain>
    </source>
</reference>
<keyword evidence="2 5" id="KW-0540">Nuclease</keyword>
<evidence type="ECO:0000256" key="5">
    <source>
        <dbReference type="HAMAP-Rule" id="MF_00265"/>
    </source>
</evidence>
<dbReference type="Gene3D" id="3.40.50.1010">
    <property type="entry name" value="5'-nuclease"/>
    <property type="match status" value="1"/>
</dbReference>
<dbReference type="HAMAP" id="MF_00265">
    <property type="entry name" value="VapC_Nob1"/>
    <property type="match status" value="1"/>
</dbReference>
<evidence type="ECO:0000256" key="3">
    <source>
        <dbReference type="ARBA" id="ARBA00022723"/>
    </source>
</evidence>
<dbReference type="InterPro" id="IPR002716">
    <property type="entry name" value="PIN_dom"/>
</dbReference>
<protein>
    <recommendedName>
        <fullName evidence="5">Ribonuclease VapC</fullName>
        <shortName evidence="5">RNase VapC</shortName>
        <ecNumber evidence="5">3.1.-.-</ecNumber>
    </recommendedName>
    <alternativeName>
        <fullName evidence="5">Toxin VapC</fullName>
    </alternativeName>
</protein>
<evidence type="ECO:0000256" key="2">
    <source>
        <dbReference type="ARBA" id="ARBA00022722"/>
    </source>
</evidence>
<dbReference type="GO" id="GO:0000287">
    <property type="term" value="F:magnesium ion binding"/>
    <property type="evidence" value="ECO:0007669"/>
    <property type="project" value="UniProtKB-UniRule"/>
</dbReference>
<organism evidence="7 8">
    <name type="scientific">Cupriavidus basilensis OR16</name>
    <dbReference type="NCBI Taxonomy" id="1127483"/>
    <lineage>
        <taxon>Bacteria</taxon>
        <taxon>Pseudomonadati</taxon>
        <taxon>Pseudomonadota</taxon>
        <taxon>Betaproteobacteria</taxon>
        <taxon>Burkholderiales</taxon>
        <taxon>Burkholderiaceae</taxon>
        <taxon>Cupriavidus</taxon>
    </lineage>
</organism>
<keyword evidence="5" id="KW-0460">Magnesium</keyword>
<dbReference type="GO" id="GO:0016787">
    <property type="term" value="F:hydrolase activity"/>
    <property type="evidence" value="ECO:0007669"/>
    <property type="project" value="UniProtKB-KW"/>
</dbReference>
<dbReference type="Proteomes" id="UP000005808">
    <property type="component" value="Unassembled WGS sequence"/>
</dbReference>
<dbReference type="InterPro" id="IPR022907">
    <property type="entry name" value="VapC_family"/>
</dbReference>
<dbReference type="InterPro" id="IPR029060">
    <property type="entry name" value="PIN-like_dom_sf"/>
</dbReference>
<dbReference type="Pfam" id="PF01850">
    <property type="entry name" value="PIN"/>
    <property type="match status" value="1"/>
</dbReference>
<evidence type="ECO:0000256" key="4">
    <source>
        <dbReference type="ARBA" id="ARBA00022801"/>
    </source>
</evidence>
<evidence type="ECO:0000313" key="8">
    <source>
        <dbReference type="Proteomes" id="UP000005808"/>
    </source>
</evidence>
<dbReference type="PATRIC" id="fig|1127483.3.peg.8158"/>
<feature type="binding site" evidence="5">
    <location>
        <position position="97"/>
    </location>
    <ligand>
        <name>Mg(2+)</name>
        <dbReference type="ChEBI" id="CHEBI:18420"/>
    </ligand>
</feature>
<proteinExistence type="inferred from homology"/>
<sequence length="143" mass="15610">MTARKAFIDSNVLLYLLSADTAKADRAEAIVQAGGRISVQVLNEITNVARRKLAMPWPEVNEVVKLIQSLCPVEPLTVETHDKGRQIAERYGFSVYDAMIIAAALLSGCETLYSEDMQDGMLIEEEGLRVRNPFAAGLSLGAV</sequence>
<comment type="caution">
    <text evidence="7">The sequence shown here is derived from an EMBL/GenBank/DDBJ whole genome shotgun (WGS) entry which is preliminary data.</text>
</comment>
<dbReference type="SUPFAM" id="SSF88723">
    <property type="entry name" value="PIN domain-like"/>
    <property type="match status" value="1"/>
</dbReference>
<dbReference type="GO" id="GO:0090729">
    <property type="term" value="F:toxin activity"/>
    <property type="evidence" value="ECO:0007669"/>
    <property type="project" value="UniProtKB-KW"/>
</dbReference>
<evidence type="ECO:0000313" key="7">
    <source>
        <dbReference type="EMBL" id="EHP37749.1"/>
    </source>
</evidence>
<keyword evidence="1 5" id="KW-1277">Toxin-antitoxin system</keyword>
<comment type="cofactor">
    <cofactor evidence="5">
        <name>Mg(2+)</name>
        <dbReference type="ChEBI" id="CHEBI:18420"/>
    </cofactor>
</comment>
<gene>
    <name evidence="5" type="primary">vapC</name>
    <name evidence="7" type="ORF">OR16_41084</name>
</gene>
<dbReference type="PANTHER" id="PTHR38826">
    <property type="entry name" value="RIBONUCLEASE VAPC13"/>
    <property type="match status" value="1"/>
</dbReference>
<dbReference type="RefSeq" id="WP_006164471.1">
    <property type="nucleotide sequence ID" value="NZ_AHJE01000193.1"/>
</dbReference>
<dbReference type="GO" id="GO:0004540">
    <property type="term" value="F:RNA nuclease activity"/>
    <property type="evidence" value="ECO:0007669"/>
    <property type="project" value="InterPro"/>
</dbReference>
<dbReference type="InterPro" id="IPR052106">
    <property type="entry name" value="PINc/VapC_TA"/>
</dbReference>
<dbReference type="EMBL" id="AHJE01000193">
    <property type="protein sequence ID" value="EHP37749.1"/>
    <property type="molecule type" value="Genomic_DNA"/>
</dbReference>
<dbReference type="PANTHER" id="PTHR38826:SF5">
    <property type="entry name" value="RIBONUCLEASE VAPC13"/>
    <property type="match status" value="1"/>
</dbReference>
<keyword evidence="5" id="KW-0800">Toxin</keyword>
<keyword evidence="4 5" id="KW-0378">Hydrolase</keyword>